<sequence length="132" mass="14274">MKHGEVPTAFVVRANGHTDTTEDEIKQFVSKEVLGSFKKGPIYLGKENVMIWNYLEDGSYLNKKHLKIEIIVSSICCIFYFGNGLALSSPVVVLQGLMVDNPGYAICENQGHSRSRCPKYAGSSGVGGSGGS</sequence>
<dbReference type="Proteomes" id="UP000289738">
    <property type="component" value="Chromosome A02"/>
</dbReference>
<evidence type="ECO:0000313" key="2">
    <source>
        <dbReference type="Proteomes" id="UP000289738"/>
    </source>
</evidence>
<reference evidence="1 2" key="1">
    <citation type="submission" date="2019-01" db="EMBL/GenBank/DDBJ databases">
        <title>Sequencing of cultivated peanut Arachis hypogaea provides insights into genome evolution and oil improvement.</title>
        <authorList>
            <person name="Chen X."/>
        </authorList>
    </citation>
    <scope>NUCLEOTIDE SEQUENCE [LARGE SCALE GENOMIC DNA]</scope>
    <source>
        <strain evidence="2">cv. Fuhuasheng</strain>
        <tissue evidence="1">Leaves</tissue>
    </source>
</reference>
<gene>
    <name evidence="1" type="ORF">Ahy_A02g006049</name>
</gene>
<dbReference type="AlphaFoldDB" id="A0A445E8N2"/>
<dbReference type="EMBL" id="SDMP01000002">
    <property type="protein sequence ID" value="RYR71832.1"/>
    <property type="molecule type" value="Genomic_DNA"/>
</dbReference>
<protein>
    <submittedName>
        <fullName evidence="1">Uncharacterized protein</fullName>
    </submittedName>
</protein>
<accession>A0A445E8N2</accession>
<comment type="caution">
    <text evidence="1">The sequence shown here is derived from an EMBL/GenBank/DDBJ whole genome shotgun (WGS) entry which is preliminary data.</text>
</comment>
<evidence type="ECO:0000313" key="1">
    <source>
        <dbReference type="EMBL" id="RYR71832.1"/>
    </source>
</evidence>
<name>A0A445E8N2_ARAHY</name>
<organism evidence="1 2">
    <name type="scientific">Arachis hypogaea</name>
    <name type="common">Peanut</name>
    <dbReference type="NCBI Taxonomy" id="3818"/>
    <lineage>
        <taxon>Eukaryota</taxon>
        <taxon>Viridiplantae</taxon>
        <taxon>Streptophyta</taxon>
        <taxon>Embryophyta</taxon>
        <taxon>Tracheophyta</taxon>
        <taxon>Spermatophyta</taxon>
        <taxon>Magnoliopsida</taxon>
        <taxon>eudicotyledons</taxon>
        <taxon>Gunneridae</taxon>
        <taxon>Pentapetalae</taxon>
        <taxon>rosids</taxon>
        <taxon>fabids</taxon>
        <taxon>Fabales</taxon>
        <taxon>Fabaceae</taxon>
        <taxon>Papilionoideae</taxon>
        <taxon>50 kb inversion clade</taxon>
        <taxon>dalbergioids sensu lato</taxon>
        <taxon>Dalbergieae</taxon>
        <taxon>Pterocarpus clade</taxon>
        <taxon>Arachis</taxon>
    </lineage>
</organism>
<proteinExistence type="predicted"/>
<keyword evidence="2" id="KW-1185">Reference proteome</keyword>